<protein>
    <submittedName>
        <fullName evidence="2">OLC1v1019389C1</fullName>
    </submittedName>
</protein>
<dbReference type="InterPro" id="IPR027902">
    <property type="entry name" value="DUF4487"/>
</dbReference>
<dbReference type="Pfam" id="PF07800">
    <property type="entry name" value="DUF1644"/>
    <property type="match status" value="1"/>
</dbReference>
<organism evidence="2 3">
    <name type="scientific">Oldenlandia corymbosa var. corymbosa</name>
    <dbReference type="NCBI Taxonomy" id="529605"/>
    <lineage>
        <taxon>Eukaryota</taxon>
        <taxon>Viridiplantae</taxon>
        <taxon>Streptophyta</taxon>
        <taxon>Embryophyta</taxon>
        <taxon>Tracheophyta</taxon>
        <taxon>Spermatophyta</taxon>
        <taxon>Magnoliopsida</taxon>
        <taxon>eudicotyledons</taxon>
        <taxon>Gunneridae</taxon>
        <taxon>Pentapetalae</taxon>
        <taxon>asterids</taxon>
        <taxon>lamiids</taxon>
        <taxon>Gentianales</taxon>
        <taxon>Rubiaceae</taxon>
        <taxon>Rubioideae</taxon>
        <taxon>Spermacoceae</taxon>
        <taxon>Hedyotis-Oldenlandia complex</taxon>
        <taxon>Oldenlandia</taxon>
    </lineage>
</organism>
<gene>
    <name evidence="2" type="ORF">OLC1_LOCUS23889</name>
</gene>
<proteinExistence type="predicted"/>
<sequence length="1294" mass="145035">MPKATNSSSSLATCRNGQPKRASPYEKNPNPKNKKLEEEWKEIKCPICFDHPHNAVLLICSSNEKGCRPYVCDTSARHSNCFSQYCRSHSVIPSKTRTRPELSHNDDDGDRKYLNKFVSYGGEKGSCGGPGRNPSECPFCRGEIRGWIRLGDIRRFMNSLVRECALESCEFSGTELELRKHARIEHPNSRPTFLVDEEEDDGEYDYYDSNVGDVYIEEEILDQYDLEIVRIAVPLYELDDCPLWRVVSSSDYLRGMQELYPADNVMYYRIDFRRGVKIDIHVHLDNRLIECQINGSFGNTMSVTDSYFNNRERESVNCVRFCSGGEEMKSSSSSGDVKDLLEAIQSSDVVENRVQLLTTLGELEIIDKCEVASLVGALTASVWCRKHLQMTLMSTEESQEEEHSVLFYQLLINLLSYSASCFSNLARNSFSISKEVIPTVESFISELLSVAKDALSAVKRIDAVGSEIQKIAHLVLDAVIQLCKMYCQGAHLGSESLRREEEKQLISSDKSSDTDHAMMITKITVDKLCEIGILAANDGGSLVTILNLSWKGVVTLLQLGKGALATMVDVASVILTLISLANQSLKCAADSWSLKLEEAIQLAEAKRIFLPVKFYLINAVRIISQYPAQAFSVYKEVIGCVISISCFKVCLSKEEHLKFAAEALGEILEPTSFHLLNSILHSLQSKQEERFQVLDWLLGDEIDQKLVPLIARNNGVLNSTGMDHHLRSDARDGTLSLGQVNLYLYLLRSSAGFEDHTKVWIAGKLQWLLDVIMDEDVYGVTLSVQVHMTYASSQDQKAVYQPFLHSILDALKTFMVIMSSNPAWTEIEYFLLQNLMHPHFLCQEIVNDLWCFRLRHAEVGSVDNIIDKLCTLLAFAASAESVVSPGSGLRQIARSICLMVTYGSHAVADRVYNFVAGENKSQNSLSMYTALLMEGFPLNLLPERTRSKAKQRIVTDYFDFAESFTSEQQRVAGFETYGAPVFALSATLQSQQVSLSDTEMKSLKFMVAIISKYKIANDNKLKNIYCMLLSEVLGIISHMHNLYSTDDMEAVILELQNLFISRSSLTATAGGPLFLCKPNLTNFMSGLGHMELVENDDNAKSAAVWGLYHMILREQHWALAHLAMTAFGYFAAHTSCNQLWRFLPPDAALSFDLDSGNEADEERFMSELRGYLQKESASLVAKCTPDHISMLAVEGLKLKDRVVEQSSNVREVAVPIDAMEIDEENQGNKKRKLPDGISEGVELLQNGLKVMSDGLSQWEQNQIDLTGEIREKFLTHFSRLEDVVSNLVSLTGDC</sequence>
<evidence type="ECO:0000256" key="1">
    <source>
        <dbReference type="SAM" id="MobiDB-lite"/>
    </source>
</evidence>
<feature type="region of interest" description="Disordered" evidence="1">
    <location>
        <begin position="1"/>
        <end position="33"/>
    </location>
</feature>
<name>A0AAV1EDU7_OLDCO</name>
<accession>A0AAV1EDU7</accession>
<feature type="compositionally biased region" description="Polar residues" evidence="1">
    <location>
        <begin position="1"/>
        <end position="16"/>
    </location>
</feature>
<reference evidence="2" key="1">
    <citation type="submission" date="2023-03" db="EMBL/GenBank/DDBJ databases">
        <authorList>
            <person name="Julca I."/>
        </authorList>
    </citation>
    <scope>NUCLEOTIDE SEQUENCE</scope>
</reference>
<dbReference type="Proteomes" id="UP001161247">
    <property type="component" value="Chromosome 9"/>
</dbReference>
<dbReference type="EMBL" id="OX459126">
    <property type="protein sequence ID" value="CAI9117900.1"/>
    <property type="molecule type" value="Genomic_DNA"/>
</dbReference>
<evidence type="ECO:0000313" key="2">
    <source>
        <dbReference type="EMBL" id="CAI9117900.1"/>
    </source>
</evidence>
<dbReference type="Pfam" id="PF14868">
    <property type="entry name" value="DUF4487"/>
    <property type="match status" value="1"/>
</dbReference>
<dbReference type="PANTHER" id="PTHR36702:SF1">
    <property type="entry name" value="HOLLIDAY JUNCTION RESOLVASE"/>
    <property type="match status" value="1"/>
</dbReference>
<dbReference type="InterPro" id="IPR012866">
    <property type="entry name" value="DUF1644"/>
</dbReference>
<keyword evidence="3" id="KW-1185">Reference proteome</keyword>
<evidence type="ECO:0000313" key="3">
    <source>
        <dbReference type="Proteomes" id="UP001161247"/>
    </source>
</evidence>
<dbReference type="PANTHER" id="PTHR36702">
    <property type="entry name" value="HOLLIDAY JUNCTION RESOLVASE"/>
    <property type="match status" value="1"/>
</dbReference>